<dbReference type="Proteomes" id="UP000016600">
    <property type="component" value="Unassembled WGS sequence"/>
</dbReference>
<organism evidence="2 3">
    <name type="scientific">Hoylesella pleuritidis F0068</name>
    <dbReference type="NCBI Taxonomy" id="1081904"/>
    <lineage>
        <taxon>Bacteria</taxon>
        <taxon>Pseudomonadati</taxon>
        <taxon>Bacteroidota</taxon>
        <taxon>Bacteroidia</taxon>
        <taxon>Bacteroidales</taxon>
        <taxon>Prevotellaceae</taxon>
        <taxon>Hoylesella</taxon>
    </lineage>
</organism>
<sequence length="59" mass="6807">MYLPFLVPKLGGWSIWIEIGFITGGRTKEHKWKGIFMLLIINYIQTVCQLTVSCFMING</sequence>
<evidence type="ECO:0000313" key="3">
    <source>
        <dbReference type="Proteomes" id="UP000016600"/>
    </source>
</evidence>
<keyword evidence="3" id="KW-1185">Reference proteome</keyword>
<name>U2L0F6_9BACT</name>
<reference evidence="2 3" key="1">
    <citation type="submission" date="2013-08" db="EMBL/GenBank/DDBJ databases">
        <authorList>
            <person name="Durkin A.S."/>
            <person name="Haft D.R."/>
            <person name="McCorrison J."/>
            <person name="Torralba M."/>
            <person name="Gillis M."/>
            <person name="Haft D.H."/>
            <person name="Methe B."/>
            <person name="Sutton G."/>
            <person name="Nelson K.E."/>
        </authorList>
    </citation>
    <scope>NUCLEOTIDE SEQUENCE [LARGE SCALE GENOMIC DNA]</scope>
    <source>
        <strain evidence="2 3">F0068</strain>
    </source>
</reference>
<keyword evidence="1" id="KW-0812">Transmembrane</keyword>
<proteinExistence type="predicted"/>
<evidence type="ECO:0000256" key="1">
    <source>
        <dbReference type="SAM" id="Phobius"/>
    </source>
</evidence>
<keyword evidence="1" id="KW-1133">Transmembrane helix</keyword>
<comment type="caution">
    <text evidence="2">The sequence shown here is derived from an EMBL/GenBank/DDBJ whole genome shotgun (WGS) entry which is preliminary data.</text>
</comment>
<accession>U2L0F6</accession>
<protein>
    <submittedName>
        <fullName evidence="2">Uncharacterized protein</fullName>
    </submittedName>
</protein>
<feature type="transmembrane region" description="Helical" evidence="1">
    <location>
        <begin position="35"/>
        <end position="58"/>
    </location>
</feature>
<dbReference type="AlphaFoldDB" id="U2L0F6"/>
<dbReference type="EMBL" id="AWET01000051">
    <property type="protein sequence ID" value="ERJ97855.1"/>
    <property type="molecule type" value="Genomic_DNA"/>
</dbReference>
<keyword evidence="1" id="KW-0472">Membrane</keyword>
<gene>
    <name evidence="2" type="ORF">HMPREF1218_0838</name>
</gene>
<evidence type="ECO:0000313" key="2">
    <source>
        <dbReference type="EMBL" id="ERJ97855.1"/>
    </source>
</evidence>